<organism evidence="10 11">
    <name type="scientific">Saponaria officinalis</name>
    <name type="common">Common soapwort</name>
    <name type="synonym">Lychnis saponaria</name>
    <dbReference type="NCBI Taxonomy" id="3572"/>
    <lineage>
        <taxon>Eukaryota</taxon>
        <taxon>Viridiplantae</taxon>
        <taxon>Streptophyta</taxon>
        <taxon>Embryophyta</taxon>
        <taxon>Tracheophyta</taxon>
        <taxon>Spermatophyta</taxon>
        <taxon>Magnoliopsida</taxon>
        <taxon>eudicotyledons</taxon>
        <taxon>Gunneridae</taxon>
        <taxon>Pentapetalae</taxon>
        <taxon>Caryophyllales</taxon>
        <taxon>Caryophyllaceae</taxon>
        <taxon>Caryophylleae</taxon>
        <taxon>Saponaria</taxon>
    </lineage>
</organism>
<evidence type="ECO:0000259" key="8">
    <source>
        <dbReference type="SMART" id="SM00645"/>
    </source>
</evidence>
<keyword evidence="4" id="KW-0378">Hydrolase</keyword>
<sequence>MHSKQIIQGSSVLFLLFAGFLSVSYANDSIQTPKTSYNLRVMGIRFEKWMNKNNKVYKDIKEREERFAIYKSNVDFINHVNSQNLSFTLVDNEFADMTSDEFKSKFTGRLSSVVPSDGYDEEINTTAYNALPQTVDWRKQGSCWAFTTVATVEGYHKIKTGKLLSLSEQQLVDCARGGINRGCNGGSLELAFKYVQSKGSVLEKDYPYKGRDGVCNQAKVSKKAVTIKGYKPVPRNNEQALQAAVAKQPVGVALESNLFLQLYRGGIFTGFCGTNLNHGGTVIGYGEQRGNKYWLLKNSWGTNWGEKGFIRMKRNVASKSGLCGLAKQPCYPI</sequence>
<dbReference type="SMART" id="SM00848">
    <property type="entry name" value="Inhibitor_I29"/>
    <property type="match status" value="1"/>
</dbReference>
<feature type="domain" description="Cathepsin propeptide inhibitor" evidence="9">
    <location>
        <begin position="46"/>
        <end position="102"/>
    </location>
</feature>
<evidence type="ECO:0000259" key="9">
    <source>
        <dbReference type="SMART" id="SM00848"/>
    </source>
</evidence>
<reference evidence="10" key="1">
    <citation type="submission" date="2024-03" db="EMBL/GenBank/DDBJ databases">
        <title>WGS assembly of Saponaria officinalis var. Norfolk2.</title>
        <authorList>
            <person name="Jenkins J."/>
            <person name="Shu S."/>
            <person name="Grimwood J."/>
            <person name="Barry K."/>
            <person name="Goodstein D."/>
            <person name="Schmutz J."/>
            <person name="Leebens-Mack J."/>
            <person name="Osbourn A."/>
        </authorList>
    </citation>
    <scope>NUCLEOTIDE SEQUENCE [LARGE SCALE GENOMIC DNA]</scope>
    <source>
        <strain evidence="10">JIC</strain>
    </source>
</reference>
<feature type="domain" description="Peptidase C1A papain C-terminal" evidence="8">
    <location>
        <begin position="131"/>
        <end position="333"/>
    </location>
</feature>
<dbReference type="PRINTS" id="PR00705">
    <property type="entry name" value="PAPAIN"/>
</dbReference>
<dbReference type="InterPro" id="IPR038765">
    <property type="entry name" value="Papain-like_cys_pep_sf"/>
</dbReference>
<feature type="signal peptide" evidence="7">
    <location>
        <begin position="1"/>
        <end position="26"/>
    </location>
</feature>
<dbReference type="PROSITE" id="PS00640">
    <property type="entry name" value="THIOL_PROTEASE_ASN"/>
    <property type="match status" value="1"/>
</dbReference>
<feature type="chain" id="PRO_5043609602" evidence="7">
    <location>
        <begin position="27"/>
        <end position="333"/>
    </location>
</feature>
<dbReference type="InterPro" id="IPR013128">
    <property type="entry name" value="Peptidase_C1A"/>
</dbReference>
<keyword evidence="5" id="KW-0788">Thiol protease</keyword>
<name>A0AAW1HKS4_SAPOF</name>
<dbReference type="InterPro" id="IPR013201">
    <property type="entry name" value="Prot_inhib_I29"/>
</dbReference>
<evidence type="ECO:0000256" key="1">
    <source>
        <dbReference type="ARBA" id="ARBA00008455"/>
    </source>
</evidence>
<dbReference type="CDD" id="cd02248">
    <property type="entry name" value="Peptidase_C1A"/>
    <property type="match status" value="1"/>
</dbReference>
<evidence type="ECO:0000313" key="11">
    <source>
        <dbReference type="Proteomes" id="UP001443914"/>
    </source>
</evidence>
<dbReference type="Gene3D" id="3.90.70.10">
    <property type="entry name" value="Cysteine proteinases"/>
    <property type="match status" value="1"/>
</dbReference>
<dbReference type="SMART" id="SM00645">
    <property type="entry name" value="Pept_C1"/>
    <property type="match status" value="1"/>
</dbReference>
<proteinExistence type="inferred from homology"/>
<dbReference type="AlphaFoldDB" id="A0AAW1HKS4"/>
<evidence type="ECO:0000256" key="7">
    <source>
        <dbReference type="SAM" id="SignalP"/>
    </source>
</evidence>
<dbReference type="SUPFAM" id="SSF54001">
    <property type="entry name" value="Cysteine proteinases"/>
    <property type="match status" value="1"/>
</dbReference>
<gene>
    <name evidence="10" type="ORF">RND81_11G107100</name>
</gene>
<evidence type="ECO:0000256" key="4">
    <source>
        <dbReference type="ARBA" id="ARBA00022801"/>
    </source>
</evidence>
<comment type="similarity">
    <text evidence="1">Belongs to the peptidase C1 family.</text>
</comment>
<comment type="caution">
    <text evidence="10">The sequence shown here is derived from an EMBL/GenBank/DDBJ whole genome shotgun (WGS) entry which is preliminary data.</text>
</comment>
<evidence type="ECO:0000313" key="10">
    <source>
        <dbReference type="EMBL" id="KAK9676876.1"/>
    </source>
</evidence>
<evidence type="ECO:0000256" key="2">
    <source>
        <dbReference type="ARBA" id="ARBA00022670"/>
    </source>
</evidence>
<dbReference type="InterPro" id="IPR039417">
    <property type="entry name" value="Peptidase_C1A_papain-like"/>
</dbReference>
<protein>
    <submittedName>
        <fullName evidence="10">Uncharacterized protein</fullName>
    </submittedName>
</protein>
<dbReference type="FunFam" id="3.90.70.10:FF:000067">
    <property type="entry name" value="Senescence-specific cysteine protease"/>
    <property type="match status" value="1"/>
</dbReference>
<dbReference type="Pfam" id="PF00112">
    <property type="entry name" value="Peptidase_C1"/>
    <property type="match status" value="1"/>
</dbReference>
<accession>A0AAW1HKS4</accession>
<evidence type="ECO:0000256" key="5">
    <source>
        <dbReference type="ARBA" id="ARBA00022807"/>
    </source>
</evidence>
<dbReference type="GO" id="GO:0006508">
    <property type="term" value="P:proteolysis"/>
    <property type="evidence" value="ECO:0007669"/>
    <property type="project" value="UniProtKB-KW"/>
</dbReference>
<keyword evidence="3 7" id="KW-0732">Signal</keyword>
<keyword evidence="6" id="KW-1015">Disulfide bond</keyword>
<dbReference type="Proteomes" id="UP001443914">
    <property type="component" value="Unassembled WGS sequence"/>
</dbReference>
<evidence type="ECO:0000256" key="6">
    <source>
        <dbReference type="ARBA" id="ARBA00023157"/>
    </source>
</evidence>
<dbReference type="InterPro" id="IPR025661">
    <property type="entry name" value="Pept_asp_AS"/>
</dbReference>
<dbReference type="PANTHER" id="PTHR12411">
    <property type="entry name" value="CYSTEINE PROTEASE FAMILY C1-RELATED"/>
    <property type="match status" value="1"/>
</dbReference>
<keyword evidence="2" id="KW-0645">Protease</keyword>
<dbReference type="GO" id="GO:0008234">
    <property type="term" value="F:cysteine-type peptidase activity"/>
    <property type="evidence" value="ECO:0007669"/>
    <property type="project" value="UniProtKB-KW"/>
</dbReference>
<dbReference type="EMBL" id="JBDFQZ010000011">
    <property type="protein sequence ID" value="KAK9676876.1"/>
    <property type="molecule type" value="Genomic_DNA"/>
</dbReference>
<dbReference type="Pfam" id="PF08246">
    <property type="entry name" value="Inhibitor_I29"/>
    <property type="match status" value="1"/>
</dbReference>
<dbReference type="InterPro" id="IPR000668">
    <property type="entry name" value="Peptidase_C1A_C"/>
</dbReference>
<keyword evidence="11" id="KW-1185">Reference proteome</keyword>
<evidence type="ECO:0000256" key="3">
    <source>
        <dbReference type="ARBA" id="ARBA00022729"/>
    </source>
</evidence>